<geneLocation type="mitochondrion" evidence="1"/>
<reference evidence="1" key="1">
    <citation type="submission" date="2019-10" db="EMBL/GenBank/DDBJ databases">
        <title>The complete Mitochondrial Genome of Chrysopogon zizanioides.</title>
        <authorList>
            <person name="Yang S."/>
            <person name="Zhang J."/>
            <person name="Liu J."/>
            <person name="Yao L."/>
            <person name="Duan P."/>
            <person name="Chen J."/>
        </authorList>
    </citation>
    <scope>NUCLEOTIDE SEQUENCE</scope>
</reference>
<proteinExistence type="predicted"/>
<dbReference type="PANTHER" id="PTHR24559">
    <property type="entry name" value="TRANSPOSON TY3-I GAG-POL POLYPROTEIN"/>
    <property type="match status" value="1"/>
</dbReference>
<dbReference type="GeneID" id="65341303"/>
<keyword evidence="1" id="KW-0496">Mitochondrion</keyword>
<dbReference type="InterPro" id="IPR043128">
    <property type="entry name" value="Rev_trsase/Diguanyl_cyclase"/>
</dbReference>
<dbReference type="InterPro" id="IPR053134">
    <property type="entry name" value="RNA-dir_DNA_polymerase"/>
</dbReference>
<dbReference type="InterPro" id="IPR043502">
    <property type="entry name" value="DNA/RNA_pol_sf"/>
</dbReference>
<dbReference type="EMBL" id="MN635785">
    <property type="protein sequence ID" value="QPZ94380.1"/>
    <property type="molecule type" value="Genomic_DNA"/>
</dbReference>
<organism evidence="1">
    <name type="scientific">Chrysopogon zizanioides</name>
    <name type="common">vetiver</name>
    <dbReference type="NCBI Taxonomy" id="167337"/>
    <lineage>
        <taxon>Eukaryota</taxon>
        <taxon>Viridiplantae</taxon>
        <taxon>Streptophyta</taxon>
        <taxon>Embryophyta</taxon>
        <taxon>Tracheophyta</taxon>
        <taxon>Spermatophyta</taxon>
        <taxon>Magnoliopsida</taxon>
        <taxon>Liliopsida</taxon>
        <taxon>Poales</taxon>
        <taxon>Poaceae</taxon>
        <taxon>PACMAD clade</taxon>
        <taxon>Panicoideae</taxon>
        <taxon>Andropogonodae</taxon>
        <taxon>Andropogoneae</taxon>
        <taxon>Chrysopogoninae</taxon>
        <taxon>Chrysopogon</taxon>
    </lineage>
</organism>
<sequence length="191" mass="22395">MPFGLCNAPGTFQRCVMSIFTDLIDKIMEVFMDDFTVYGRDGILMTVWPILRLFYSVVLKLIWYSIGRSVISWFKRVLSSVIWFPREETKSLHLPLSHYTFSSYQSLNYLCYPRTCYLFFCGKFPSLWHIHCYTACFHSLLNRIRPAVSLKCLLRYHVRLVCQVCSIAFEIGSQRSLPPLRSCLEGGNWQE</sequence>
<gene>
    <name evidence="1" type="primary">ORF191</name>
</gene>
<dbReference type="PANTHER" id="PTHR24559:SF444">
    <property type="entry name" value="REVERSE TRANSCRIPTASE DOMAIN-CONTAINING PROTEIN"/>
    <property type="match status" value="1"/>
</dbReference>
<evidence type="ECO:0000313" key="1">
    <source>
        <dbReference type="EMBL" id="QPZ94380.1"/>
    </source>
</evidence>
<dbReference type="SUPFAM" id="SSF56672">
    <property type="entry name" value="DNA/RNA polymerases"/>
    <property type="match status" value="1"/>
</dbReference>
<name>A0A7T3RB71_9POAL</name>
<protein>
    <recommendedName>
        <fullName evidence="2">Reverse transcriptase domain-containing protein</fullName>
    </recommendedName>
</protein>
<dbReference type="AlphaFoldDB" id="A0A7T3RB71"/>
<dbReference type="Gene3D" id="3.30.70.270">
    <property type="match status" value="1"/>
</dbReference>
<evidence type="ECO:0008006" key="2">
    <source>
        <dbReference type="Google" id="ProtNLM"/>
    </source>
</evidence>
<accession>A0A7T3RB71</accession>
<dbReference type="RefSeq" id="YP_010131860.1">
    <property type="nucleotide sequence ID" value="NC_056367.1"/>
</dbReference>